<accession>A0A173MF68</accession>
<comment type="similarity">
    <text evidence="18">Belongs to the NnrE/AIBP family.</text>
</comment>
<dbReference type="EC" id="4.2.1.136" evidence="19"/>
<feature type="binding site" evidence="17">
    <location>
        <position position="260"/>
    </location>
    <ligand>
        <name>(6S)-NADPHX</name>
        <dbReference type="ChEBI" id="CHEBI:64076"/>
    </ligand>
</feature>
<comment type="catalytic activity">
    <reaction evidence="15 17 19">
        <text>(6S)-NADHX + ADP = AMP + phosphate + NADH + H(+)</text>
        <dbReference type="Rhea" id="RHEA:32223"/>
        <dbReference type="ChEBI" id="CHEBI:15378"/>
        <dbReference type="ChEBI" id="CHEBI:43474"/>
        <dbReference type="ChEBI" id="CHEBI:57945"/>
        <dbReference type="ChEBI" id="CHEBI:64074"/>
        <dbReference type="ChEBI" id="CHEBI:456215"/>
        <dbReference type="ChEBI" id="CHEBI:456216"/>
        <dbReference type="EC" id="4.2.1.136"/>
    </reaction>
</comment>
<feature type="binding site" evidence="17">
    <location>
        <position position="317"/>
    </location>
    <ligand>
        <name>(6S)-NADPHX</name>
        <dbReference type="ChEBI" id="CHEBI:64076"/>
    </ligand>
</feature>
<feature type="binding site" evidence="18">
    <location>
        <begin position="57"/>
        <end position="61"/>
    </location>
    <ligand>
        <name>(6S)-NADPHX</name>
        <dbReference type="ChEBI" id="CHEBI:64076"/>
    </ligand>
</feature>
<reference evidence="23" key="1">
    <citation type="submission" date="2017-01" db="EMBL/GenBank/DDBJ databases">
        <authorList>
            <person name="Varghese N."/>
            <person name="Submissions S."/>
        </authorList>
    </citation>
    <scope>NUCLEOTIDE SEQUENCE [LARGE SCALE GENOMIC DNA]</scope>
    <source>
        <strain evidence="23">DSM 21054</strain>
    </source>
</reference>
<comment type="function">
    <text evidence="18">Catalyzes the epimerization of the S- and R-forms of NAD(P)HX, a damaged form of NAD(P)H that is a result of enzymatic or heat-dependent hydration. This is a prerequisite for the S-specific NAD(P)H-hydrate dehydratase to allow the repair of both epimers of NAD(P)HX.</text>
</comment>
<dbReference type="Proteomes" id="UP000186917">
    <property type="component" value="Unassembled WGS sequence"/>
</dbReference>
<dbReference type="PANTHER" id="PTHR12592">
    <property type="entry name" value="ATP-DEPENDENT (S)-NAD(P)H-HYDRATE DEHYDRATASE FAMILY MEMBER"/>
    <property type="match status" value="1"/>
</dbReference>
<feature type="binding site" evidence="18">
    <location>
        <position position="58"/>
    </location>
    <ligand>
        <name>K(+)</name>
        <dbReference type="ChEBI" id="CHEBI:29103"/>
    </ligand>
</feature>
<dbReference type="GO" id="GO:0046872">
    <property type="term" value="F:metal ion binding"/>
    <property type="evidence" value="ECO:0007669"/>
    <property type="project" value="UniProtKB-UniRule"/>
</dbReference>
<keyword evidence="6 17" id="KW-0547">Nucleotide-binding</keyword>
<dbReference type="HAMAP" id="MF_01966">
    <property type="entry name" value="NADHX_epimerase"/>
    <property type="match status" value="1"/>
</dbReference>
<dbReference type="SUPFAM" id="SSF64153">
    <property type="entry name" value="YjeF N-terminal domain-like"/>
    <property type="match status" value="1"/>
</dbReference>
<comment type="caution">
    <text evidence="18">Lacks conserved residue(s) required for the propagation of feature annotation.</text>
</comment>
<keyword evidence="23" id="KW-1185">Reference proteome</keyword>
<evidence type="ECO:0000259" key="21">
    <source>
        <dbReference type="PROSITE" id="PS51385"/>
    </source>
</evidence>
<proteinExistence type="inferred from homology"/>
<evidence type="ECO:0000256" key="4">
    <source>
        <dbReference type="ARBA" id="ARBA00009524"/>
    </source>
</evidence>
<feature type="binding site" evidence="18">
    <location>
        <position position="161"/>
    </location>
    <ligand>
        <name>K(+)</name>
        <dbReference type="ChEBI" id="CHEBI:29103"/>
    </ligand>
</feature>
<keyword evidence="12 17" id="KW-0456">Lyase</keyword>
<comment type="cofactor">
    <cofactor evidence="17">
        <name>Mg(2+)</name>
        <dbReference type="ChEBI" id="CHEBI:18420"/>
    </cofactor>
</comment>
<dbReference type="PROSITE" id="PS51383">
    <property type="entry name" value="YJEF_C_3"/>
    <property type="match status" value="1"/>
</dbReference>
<evidence type="ECO:0000259" key="20">
    <source>
        <dbReference type="PROSITE" id="PS51383"/>
    </source>
</evidence>
<dbReference type="RefSeq" id="WP_076380500.1">
    <property type="nucleotide sequence ID" value="NZ_AP017422.1"/>
</dbReference>
<comment type="function">
    <text evidence="17">Catalyzes the dehydration of the S-form of NAD(P)HX at the expense of ADP, which is converted to AMP. Together with NAD(P)HX epimerase, which catalyzes the epimerization of the S- and R-forms, the enzyme allows the repair of both epimers of NAD(P)HX, a damaged form of NAD(P)H that is a result of enzymatic or heat-dependent hydration.</text>
</comment>
<comment type="cofactor">
    <cofactor evidence="18 19">
        <name>K(+)</name>
        <dbReference type="ChEBI" id="CHEBI:29103"/>
    </cofactor>
    <text evidence="18 19">Binds 1 potassium ion per subunit.</text>
</comment>
<evidence type="ECO:0000256" key="11">
    <source>
        <dbReference type="ARBA" id="ARBA00023235"/>
    </source>
</evidence>
<comment type="subunit">
    <text evidence="17">Homotetramer.</text>
</comment>
<comment type="function">
    <text evidence="14 19">Bifunctional enzyme that catalyzes the epimerization of the S- and R-forms of NAD(P)HX and the dehydration of the S-form of NAD(P)HX at the expense of ADP, which is converted to AMP. This allows the repair of both epimers of NAD(P)HX, a damaged form of NAD(P)H that is a result of enzymatic or heat-dependent hydration.</text>
</comment>
<feature type="binding site" evidence="17">
    <location>
        <begin position="405"/>
        <end position="409"/>
    </location>
    <ligand>
        <name>AMP</name>
        <dbReference type="ChEBI" id="CHEBI:456215"/>
    </ligand>
</feature>
<feature type="binding site" evidence="17">
    <location>
        <position position="433"/>
    </location>
    <ligand>
        <name>AMP</name>
        <dbReference type="ChEBI" id="CHEBI:456215"/>
    </ligand>
</feature>
<gene>
    <name evidence="17" type="primary">nnrD</name>
    <name evidence="18" type="synonym">nnrE</name>
    <name evidence="22" type="ORF">SAMN05421788_106311</name>
</gene>
<evidence type="ECO:0000256" key="15">
    <source>
        <dbReference type="ARBA" id="ARBA00048238"/>
    </source>
</evidence>
<comment type="catalytic activity">
    <reaction evidence="16 17 19">
        <text>(6S)-NADPHX + ADP = AMP + phosphate + NADPH + H(+)</text>
        <dbReference type="Rhea" id="RHEA:32235"/>
        <dbReference type="ChEBI" id="CHEBI:15378"/>
        <dbReference type="ChEBI" id="CHEBI:43474"/>
        <dbReference type="ChEBI" id="CHEBI:57783"/>
        <dbReference type="ChEBI" id="CHEBI:64076"/>
        <dbReference type="ChEBI" id="CHEBI:456215"/>
        <dbReference type="ChEBI" id="CHEBI:456216"/>
        <dbReference type="EC" id="4.2.1.136"/>
    </reaction>
</comment>
<dbReference type="InterPro" id="IPR017953">
    <property type="entry name" value="Carbohydrate_kinase_pred_CS"/>
</dbReference>
<dbReference type="PROSITE" id="PS01050">
    <property type="entry name" value="YJEF_C_2"/>
    <property type="match status" value="1"/>
</dbReference>
<evidence type="ECO:0000313" key="23">
    <source>
        <dbReference type="Proteomes" id="UP000186917"/>
    </source>
</evidence>
<feature type="binding site" evidence="17">
    <location>
        <position position="434"/>
    </location>
    <ligand>
        <name>(6S)-NADPHX</name>
        <dbReference type="ChEBI" id="CHEBI:64076"/>
    </ligand>
</feature>
<keyword evidence="11 18" id="KW-0413">Isomerase</keyword>
<evidence type="ECO:0000256" key="7">
    <source>
        <dbReference type="ARBA" id="ARBA00022840"/>
    </source>
</evidence>
<comment type="catalytic activity">
    <reaction evidence="1 18 19">
        <text>(6R)-NADHX = (6S)-NADHX</text>
        <dbReference type="Rhea" id="RHEA:32215"/>
        <dbReference type="ChEBI" id="CHEBI:64074"/>
        <dbReference type="ChEBI" id="CHEBI:64075"/>
        <dbReference type="EC" id="5.1.99.6"/>
    </reaction>
</comment>
<dbReference type="InterPro" id="IPR029056">
    <property type="entry name" value="Ribokinase-like"/>
</dbReference>
<dbReference type="InterPro" id="IPR004443">
    <property type="entry name" value="YjeF_N_dom"/>
</dbReference>
<feature type="binding site" evidence="18">
    <location>
        <begin position="129"/>
        <end position="135"/>
    </location>
    <ligand>
        <name>(6S)-NADPHX</name>
        <dbReference type="ChEBI" id="CHEBI:64076"/>
    </ligand>
</feature>
<dbReference type="AlphaFoldDB" id="A0A173MF68"/>
<dbReference type="KEGG" id="fln:FLA_2260"/>
<evidence type="ECO:0000256" key="16">
    <source>
        <dbReference type="ARBA" id="ARBA00049209"/>
    </source>
</evidence>
<keyword evidence="7 17" id="KW-0067">ATP-binding</keyword>
<evidence type="ECO:0000256" key="5">
    <source>
        <dbReference type="ARBA" id="ARBA00022723"/>
    </source>
</evidence>
<name>A0A173MF68_9BACT</name>
<dbReference type="PIRSF" id="PIRSF017184">
    <property type="entry name" value="Nnr"/>
    <property type="match status" value="1"/>
</dbReference>
<dbReference type="Gene3D" id="3.40.50.10260">
    <property type="entry name" value="YjeF N-terminal domain"/>
    <property type="match status" value="1"/>
</dbReference>
<dbReference type="Pfam" id="PF03853">
    <property type="entry name" value="YjeF_N"/>
    <property type="match status" value="1"/>
</dbReference>
<evidence type="ECO:0000256" key="2">
    <source>
        <dbReference type="ARBA" id="ARBA00000909"/>
    </source>
</evidence>
<dbReference type="CDD" id="cd01171">
    <property type="entry name" value="YXKO-related"/>
    <property type="match status" value="1"/>
</dbReference>
<dbReference type="GO" id="GO:0052855">
    <property type="term" value="F:ADP-dependent NAD(P)H-hydrate dehydratase activity"/>
    <property type="evidence" value="ECO:0007669"/>
    <property type="project" value="UniProtKB-UniRule"/>
</dbReference>
<dbReference type="GO" id="GO:0005524">
    <property type="term" value="F:ATP binding"/>
    <property type="evidence" value="ECO:0007669"/>
    <property type="project" value="UniProtKB-UniRule"/>
</dbReference>
<organism evidence="22 23">
    <name type="scientific">Filimonas lacunae</name>
    <dbReference type="NCBI Taxonomy" id="477680"/>
    <lineage>
        <taxon>Bacteria</taxon>
        <taxon>Pseudomonadati</taxon>
        <taxon>Bacteroidota</taxon>
        <taxon>Chitinophagia</taxon>
        <taxon>Chitinophagales</taxon>
        <taxon>Chitinophagaceae</taxon>
        <taxon>Filimonas</taxon>
    </lineage>
</organism>
<feature type="binding site" evidence="18">
    <location>
        <position position="158"/>
    </location>
    <ligand>
        <name>(6S)-NADPHX</name>
        <dbReference type="ChEBI" id="CHEBI:64076"/>
    </ligand>
</feature>
<feature type="domain" description="YjeF N-terminal" evidence="21">
    <location>
        <begin position="9"/>
        <end position="215"/>
    </location>
</feature>
<dbReference type="SUPFAM" id="SSF53613">
    <property type="entry name" value="Ribokinase-like"/>
    <property type="match status" value="1"/>
</dbReference>
<dbReference type="PROSITE" id="PS51385">
    <property type="entry name" value="YJEF_N"/>
    <property type="match status" value="1"/>
</dbReference>
<evidence type="ECO:0000256" key="8">
    <source>
        <dbReference type="ARBA" id="ARBA00022857"/>
    </source>
</evidence>
<dbReference type="Gene3D" id="3.40.1190.20">
    <property type="match status" value="1"/>
</dbReference>
<evidence type="ECO:0000256" key="1">
    <source>
        <dbReference type="ARBA" id="ARBA00000013"/>
    </source>
</evidence>
<evidence type="ECO:0000256" key="19">
    <source>
        <dbReference type="PIRNR" id="PIRNR017184"/>
    </source>
</evidence>
<evidence type="ECO:0000256" key="17">
    <source>
        <dbReference type="HAMAP-Rule" id="MF_01965"/>
    </source>
</evidence>
<evidence type="ECO:0000313" key="22">
    <source>
        <dbReference type="EMBL" id="SIT25436.1"/>
    </source>
</evidence>
<sequence length="500" mass="53736">MKLLSAQQIQQWDAYTIASLSISSTDLMETAAKACCNWLIQQAPEQQTIRIFCGKGNNGGDGLAIARLLLEKGIHSEVYILEQGSAGTPDFQTNLQRLHKLSTAIHYIQDSSFFPVIHSTDILIDALYGSGLNRPLQGLPQQLVTHMNNSPATICAIDVPSGMYIQGSSKGNTIIQASHTLTFQSLKLCFMLAENAAFCGNVQVLHIGLNSQFPETVTTSWEVTTTAAIAQLYQPRNAFSHKGSFGHALLVAGSHGKTGAAVLAARACLRSGIGLLTVHVPDSGYTIIQSSVPEAMCITTLQQSDAGKYACIGAGPGMGTEQTAVQLLDSLLQWNADKPLVLDADALNIISTHPEWLSRLPAGSVLTPHPKEFDRLFGPHNNNEYERLEKALAITMQWPLVIVLKGHHTLVASEGKGYFNTTGNAGMATGGSGDVLTGIITSLLSQYKNGLTAARLGVYLHGLAADLSLDLQSEESLLPSDIIRNMGKAFHWVHRSKKEA</sequence>
<dbReference type="GO" id="GO:0052856">
    <property type="term" value="F:NAD(P)HX epimerase activity"/>
    <property type="evidence" value="ECO:0007669"/>
    <property type="project" value="UniProtKB-UniRule"/>
</dbReference>
<dbReference type="NCBIfam" id="TIGR00196">
    <property type="entry name" value="yjeF_cterm"/>
    <property type="match status" value="1"/>
</dbReference>
<protein>
    <recommendedName>
        <fullName evidence="19">Bifunctional NAD(P)H-hydrate repair enzyme</fullName>
    </recommendedName>
    <alternativeName>
        <fullName evidence="19">Nicotinamide nucleotide repair protein</fullName>
    </alternativeName>
    <domain>
        <recommendedName>
            <fullName evidence="19">ADP-dependent (S)-NAD(P)H-hydrate dehydratase</fullName>
            <ecNumber evidence="19">4.2.1.136</ecNumber>
        </recommendedName>
        <alternativeName>
            <fullName evidence="19">ADP-dependent NAD(P)HX dehydratase</fullName>
        </alternativeName>
    </domain>
    <domain>
        <recommendedName>
            <fullName evidence="19">NAD(P)H-hydrate epimerase</fullName>
            <ecNumber evidence="19">5.1.99.6</ecNumber>
        </recommendedName>
    </domain>
</protein>
<evidence type="ECO:0000256" key="18">
    <source>
        <dbReference type="HAMAP-Rule" id="MF_01966"/>
    </source>
</evidence>
<evidence type="ECO:0000256" key="3">
    <source>
        <dbReference type="ARBA" id="ARBA00006001"/>
    </source>
</evidence>
<evidence type="ECO:0000256" key="10">
    <source>
        <dbReference type="ARBA" id="ARBA00023027"/>
    </source>
</evidence>
<dbReference type="InterPro" id="IPR000631">
    <property type="entry name" value="CARKD"/>
</dbReference>
<keyword evidence="8 17" id="KW-0521">NADP</keyword>
<evidence type="ECO:0000256" key="14">
    <source>
        <dbReference type="ARBA" id="ARBA00025153"/>
    </source>
</evidence>
<keyword evidence="13" id="KW-0511">Multifunctional enzyme</keyword>
<dbReference type="GO" id="GO:0046496">
    <property type="term" value="P:nicotinamide nucleotide metabolic process"/>
    <property type="evidence" value="ECO:0007669"/>
    <property type="project" value="UniProtKB-UniRule"/>
</dbReference>
<dbReference type="InterPro" id="IPR036652">
    <property type="entry name" value="YjeF_N_dom_sf"/>
</dbReference>
<feature type="domain" description="YjeF C-terminal" evidence="20">
    <location>
        <begin position="225"/>
        <end position="493"/>
    </location>
</feature>
<dbReference type="HAMAP" id="MF_01965">
    <property type="entry name" value="NADHX_dehydratase"/>
    <property type="match status" value="1"/>
</dbReference>
<dbReference type="GO" id="GO:0110051">
    <property type="term" value="P:metabolite repair"/>
    <property type="evidence" value="ECO:0007669"/>
    <property type="project" value="TreeGrafter"/>
</dbReference>
<dbReference type="EMBL" id="FTOR01000006">
    <property type="protein sequence ID" value="SIT25436.1"/>
    <property type="molecule type" value="Genomic_DNA"/>
</dbReference>
<keyword evidence="10 17" id="KW-0520">NAD</keyword>
<comment type="similarity">
    <text evidence="4 19">In the C-terminal section; belongs to the NnrD/CARKD family.</text>
</comment>
<dbReference type="InterPro" id="IPR030677">
    <property type="entry name" value="Nnr"/>
</dbReference>
<evidence type="ECO:0000256" key="12">
    <source>
        <dbReference type="ARBA" id="ARBA00023239"/>
    </source>
</evidence>
<dbReference type="Pfam" id="PF01256">
    <property type="entry name" value="Carb_kinase"/>
    <property type="match status" value="1"/>
</dbReference>
<keyword evidence="9 18" id="KW-0630">Potassium</keyword>
<feature type="binding site" evidence="18">
    <location>
        <position position="125"/>
    </location>
    <ligand>
        <name>K(+)</name>
        <dbReference type="ChEBI" id="CHEBI:29103"/>
    </ligand>
</feature>
<dbReference type="OrthoDB" id="9806925at2"/>
<dbReference type="PANTHER" id="PTHR12592:SF0">
    <property type="entry name" value="ATP-DEPENDENT (S)-NAD(P)H-HYDRATE DEHYDRATASE"/>
    <property type="match status" value="1"/>
</dbReference>
<feature type="binding site" evidence="17">
    <location>
        <position position="369"/>
    </location>
    <ligand>
        <name>(6S)-NADPHX</name>
        <dbReference type="ChEBI" id="CHEBI:64076"/>
    </ligand>
</feature>
<comment type="similarity">
    <text evidence="17">Belongs to the NnrD/CARKD family.</text>
</comment>
<comment type="catalytic activity">
    <reaction evidence="2 18 19">
        <text>(6R)-NADPHX = (6S)-NADPHX</text>
        <dbReference type="Rhea" id="RHEA:32227"/>
        <dbReference type="ChEBI" id="CHEBI:64076"/>
        <dbReference type="ChEBI" id="CHEBI:64077"/>
        <dbReference type="EC" id="5.1.99.6"/>
    </reaction>
</comment>
<keyword evidence="5 18" id="KW-0479">Metal-binding</keyword>
<dbReference type="EC" id="5.1.99.6" evidence="19"/>
<evidence type="ECO:0000256" key="6">
    <source>
        <dbReference type="ARBA" id="ARBA00022741"/>
    </source>
</evidence>
<comment type="similarity">
    <text evidence="3 19">In the N-terminal section; belongs to the NnrE/AIBP family.</text>
</comment>
<dbReference type="STRING" id="477680.SAMN05421788_106311"/>
<evidence type="ECO:0000256" key="13">
    <source>
        <dbReference type="ARBA" id="ARBA00023268"/>
    </source>
</evidence>
<evidence type="ECO:0000256" key="9">
    <source>
        <dbReference type="ARBA" id="ARBA00022958"/>
    </source>
</evidence>
<dbReference type="NCBIfam" id="TIGR00197">
    <property type="entry name" value="yjeF_nterm"/>
    <property type="match status" value="1"/>
</dbReference>